<sequence length="538" mass="57217">MSTPHYSDLWQAIAQAEPDRPAVITRDETVTYGRLAREAGALARHLVERGVGQGDAAAMLLYNRPEFLAFMWACLSIGAAPVAINYRYRAGEVRELLQDCETRVLLTTTSLSEIAHDASDGLDVQVVEIDDGDGVHGDAVDYADVIAAGGALRTVAPRGAELRLYTGGTTGRPRAVVWDMDTLLIARRQSTWGIIGLTPPDDLDGAIAIALDPQTPRVVTLLLPPLLHGTAQSTTMATLALGGTVLMHAAPRMDIDEALRLALAHHATRIVVAGDALALPLAEAAERLGTGLLHVRMVISSGMRFSDETKRRLHALGELTIVDMLASSEGGPFAFGITNGEQDLPTRLTMTPGTVLLDEDLNEIQADAGALGILAFRGVLPKGYHGDPERTAQAFPTIRGHRYVMPGDWARADGTGGIELLGRLSAVVNTGGEKVFPGEVEEALLAHPAVDDAVVFGLPDSRFGEAVSAMVAPRPGATIDVPQLLASVSERLAGYKRPRHLFVRESLERTPTGKVELARVKADAASELAAREPAARAS</sequence>
<dbReference type="InterPro" id="IPR050237">
    <property type="entry name" value="ATP-dep_AMP-bd_enzyme"/>
</dbReference>
<dbReference type="Gene3D" id="3.30.300.30">
    <property type="match status" value="1"/>
</dbReference>
<dbReference type="Pfam" id="PF13193">
    <property type="entry name" value="AMP-binding_C"/>
    <property type="match status" value="1"/>
</dbReference>
<name>A0ABX1KC33_9MICO</name>
<dbReference type="EMBL" id="JABACI010000004">
    <property type="protein sequence ID" value="NLP84597.1"/>
    <property type="molecule type" value="Genomic_DNA"/>
</dbReference>
<reference evidence="3 4" key="1">
    <citation type="submission" date="2020-04" db="EMBL/GenBank/DDBJ databases">
        <title>CFH 90308 Microbacterium sp.</title>
        <authorList>
            <person name="Nie G."/>
            <person name="Ming H."/>
            <person name="Xia T."/>
        </authorList>
    </citation>
    <scope>NUCLEOTIDE SEQUENCE [LARGE SCALE GENOMIC DNA]</scope>
    <source>
        <strain evidence="3 4">CFH 90308</strain>
    </source>
</reference>
<dbReference type="InterPro" id="IPR042099">
    <property type="entry name" value="ANL_N_sf"/>
</dbReference>
<proteinExistence type="predicted"/>
<dbReference type="InterPro" id="IPR045851">
    <property type="entry name" value="AMP-bd_C_sf"/>
</dbReference>
<dbReference type="Proteomes" id="UP001429745">
    <property type="component" value="Unassembled WGS sequence"/>
</dbReference>
<organism evidence="3 4">
    <name type="scientific">Microbacterium salsuginis</name>
    <dbReference type="NCBI Taxonomy" id="2722803"/>
    <lineage>
        <taxon>Bacteria</taxon>
        <taxon>Bacillati</taxon>
        <taxon>Actinomycetota</taxon>
        <taxon>Actinomycetes</taxon>
        <taxon>Micrococcales</taxon>
        <taxon>Microbacteriaceae</taxon>
        <taxon>Microbacterium</taxon>
    </lineage>
</organism>
<dbReference type="InterPro" id="IPR025110">
    <property type="entry name" value="AMP-bd_C"/>
</dbReference>
<gene>
    <name evidence="3" type="ORF">HF576_12125</name>
</gene>
<accession>A0ABX1KC33</accession>
<feature type="domain" description="AMP-binding enzyme C-terminal" evidence="2">
    <location>
        <begin position="439"/>
        <end position="514"/>
    </location>
</feature>
<comment type="caution">
    <text evidence="3">The sequence shown here is derived from an EMBL/GenBank/DDBJ whole genome shotgun (WGS) entry which is preliminary data.</text>
</comment>
<feature type="domain" description="AMP-dependent synthetase/ligase" evidence="1">
    <location>
        <begin position="12"/>
        <end position="378"/>
    </location>
</feature>
<dbReference type="SUPFAM" id="SSF56801">
    <property type="entry name" value="Acetyl-CoA synthetase-like"/>
    <property type="match status" value="1"/>
</dbReference>
<dbReference type="PANTHER" id="PTHR43767">
    <property type="entry name" value="LONG-CHAIN-FATTY-ACID--COA LIGASE"/>
    <property type="match status" value="1"/>
</dbReference>
<dbReference type="PANTHER" id="PTHR43767:SF1">
    <property type="entry name" value="NONRIBOSOMAL PEPTIDE SYNTHASE PES1 (EUROFUNG)-RELATED"/>
    <property type="match status" value="1"/>
</dbReference>
<evidence type="ECO:0000259" key="1">
    <source>
        <dbReference type="Pfam" id="PF00501"/>
    </source>
</evidence>
<evidence type="ECO:0000259" key="2">
    <source>
        <dbReference type="Pfam" id="PF13193"/>
    </source>
</evidence>
<dbReference type="Pfam" id="PF00501">
    <property type="entry name" value="AMP-binding"/>
    <property type="match status" value="1"/>
</dbReference>
<keyword evidence="4" id="KW-1185">Reference proteome</keyword>
<evidence type="ECO:0000313" key="4">
    <source>
        <dbReference type="Proteomes" id="UP001429745"/>
    </source>
</evidence>
<protein>
    <submittedName>
        <fullName evidence="3">AMP-binding protein</fullName>
    </submittedName>
</protein>
<dbReference type="RefSeq" id="WP_168913095.1">
    <property type="nucleotide sequence ID" value="NZ_JABACI010000004.1"/>
</dbReference>
<evidence type="ECO:0000313" key="3">
    <source>
        <dbReference type="EMBL" id="NLP84597.1"/>
    </source>
</evidence>
<dbReference type="Gene3D" id="3.40.50.12780">
    <property type="entry name" value="N-terminal domain of ligase-like"/>
    <property type="match status" value="1"/>
</dbReference>
<dbReference type="InterPro" id="IPR000873">
    <property type="entry name" value="AMP-dep_synth/lig_dom"/>
</dbReference>